<evidence type="ECO:0000313" key="1">
    <source>
        <dbReference type="Proteomes" id="UP000887580"/>
    </source>
</evidence>
<reference evidence="2" key="1">
    <citation type="submission" date="2022-11" db="UniProtKB">
        <authorList>
            <consortium name="WormBaseParasite"/>
        </authorList>
    </citation>
    <scope>IDENTIFICATION</scope>
</reference>
<evidence type="ECO:0000313" key="2">
    <source>
        <dbReference type="WBParaSite" id="PS1159_v2.g7274.t1"/>
    </source>
</evidence>
<protein>
    <submittedName>
        <fullName evidence="2">Uncharacterized protein</fullName>
    </submittedName>
</protein>
<organism evidence="1 2">
    <name type="scientific">Panagrolaimus sp. PS1159</name>
    <dbReference type="NCBI Taxonomy" id="55785"/>
    <lineage>
        <taxon>Eukaryota</taxon>
        <taxon>Metazoa</taxon>
        <taxon>Ecdysozoa</taxon>
        <taxon>Nematoda</taxon>
        <taxon>Chromadorea</taxon>
        <taxon>Rhabditida</taxon>
        <taxon>Tylenchina</taxon>
        <taxon>Panagrolaimomorpha</taxon>
        <taxon>Panagrolaimoidea</taxon>
        <taxon>Panagrolaimidae</taxon>
        <taxon>Panagrolaimus</taxon>
    </lineage>
</organism>
<dbReference type="WBParaSite" id="PS1159_v2.g7274.t1">
    <property type="protein sequence ID" value="PS1159_v2.g7274.t1"/>
    <property type="gene ID" value="PS1159_v2.g7274"/>
</dbReference>
<sequence length="471" mass="52918">VVEESTQIVMFETLSKSQQDMPPPNVFKAYKEAMGKDYEKVGISKSPEKCESKKDEVIEIDTTETENAVESDSSVVNSDAPLKKRRGRPTKKSYVADPAKRKRGRPGKADEPPSKFPKPLPVTARCHIDDPMPVTARCYIDGAVHEGGCAAYSVNHKMEYKHHGEFDQPCYHCGAYLNEYETKTPTLANKCCNNGELYTEEIKEIEKILENAPQLMKDLIDDNKPDSKKFKSKSHIYNKLVGFGTITTNSILPPLPGGPGAGPPAVRMSGDIGYAASDLFPPEGKKPNLGQMYCIDLRDAEDIIGEKAKEFKLSEDITKKLLKMVNDDHVFAKLFKTASEKFAEQIEKAKKEKKDLPQFRCIIVDSRDPTFKTSDPTIQTIHAHSAEKPRNELIGMIWSNDNGEPPEFKGIWLNGRNGQTHFVPYYSPNVDPLCYPLLFPKGTQIYHNGMELKKVENEKKKAKKVMEEDVD</sequence>
<accession>A0AC35GPE7</accession>
<dbReference type="Proteomes" id="UP000887580">
    <property type="component" value="Unplaced"/>
</dbReference>
<proteinExistence type="predicted"/>
<name>A0AC35GPE7_9BILA</name>